<gene>
    <name evidence="1" type="ORF">CKO40_17425</name>
</gene>
<keyword evidence="2" id="KW-1185">Reference proteome</keyword>
<dbReference type="PANTHER" id="PTHR17985">
    <property type="entry name" value="SER/THR-RICH PROTEIN T10 IN DGCR REGION"/>
    <property type="match status" value="1"/>
</dbReference>
<comment type="caution">
    <text evidence="1">The sequence shown here is derived from an EMBL/GenBank/DDBJ whole genome shotgun (WGS) entry which is preliminary data.</text>
</comment>
<evidence type="ECO:0008006" key="3">
    <source>
        <dbReference type="Google" id="ProtNLM"/>
    </source>
</evidence>
<protein>
    <recommendedName>
        <fullName evidence="3">NRDE family protein</fullName>
    </recommendedName>
</protein>
<reference evidence="1" key="2">
    <citation type="journal article" date="2020" name="Microorganisms">
        <title>Osmotic Adaptation and Compatible Solute Biosynthesis of Phototrophic Bacteria as Revealed from Genome Analyses.</title>
        <authorList>
            <person name="Imhoff J.F."/>
            <person name="Rahn T."/>
            <person name="Kunzel S."/>
            <person name="Keller A."/>
            <person name="Neulinger S.C."/>
        </authorList>
    </citation>
    <scope>NUCLEOTIDE SEQUENCE</scope>
    <source>
        <strain evidence="1">DSM 11080</strain>
    </source>
</reference>
<sequence>MSSLILLRRPGNDWPLLVAANRDERVSRPARPPGRHWPEWPEVVAGLDEGGHGSWLGINDHGLVAAVLDRPDSLGPHPERRSRGELVLEALDHAEAQETAGALADLHPDAYAPFNLIIADPRRAYWLRHGGDGEIRVHPIADGLHMIASTELDDLAHPRVGRFLPQFRNAVAPTFADDAQLAAFAEWIALLQSRDGGGDASAAMNLRLDLDGAVLATVSSSLIAMPAYPGFERRARWWHAEGAPDEVPFVEIET</sequence>
<dbReference type="Gene3D" id="3.60.60.10">
    <property type="entry name" value="Penicillin V Acylase, Chain A"/>
    <property type="match status" value="1"/>
</dbReference>
<dbReference type="Pfam" id="PF05742">
    <property type="entry name" value="TANGO2"/>
    <property type="match status" value="1"/>
</dbReference>
<reference evidence="1" key="1">
    <citation type="submission" date="2017-08" db="EMBL/GenBank/DDBJ databases">
        <authorList>
            <person name="Imhoff J.F."/>
            <person name="Rahn T."/>
            <person name="Kuenzel S."/>
            <person name="Neulinger S.C."/>
        </authorList>
    </citation>
    <scope>NUCLEOTIDE SEQUENCE</scope>
    <source>
        <strain evidence="1">DSM 11080</strain>
    </source>
</reference>
<evidence type="ECO:0000313" key="1">
    <source>
        <dbReference type="EMBL" id="MBK1706279.1"/>
    </source>
</evidence>
<accession>A0AAJ0XAX7</accession>
<dbReference type="PANTHER" id="PTHR17985:SF8">
    <property type="entry name" value="TRANSPORT AND GOLGI ORGANIZATION PROTEIN 2 HOMOLOG"/>
    <property type="match status" value="1"/>
</dbReference>
<dbReference type="RefSeq" id="WP_200347732.1">
    <property type="nucleotide sequence ID" value="NZ_NRSJ01000038.1"/>
</dbReference>
<name>A0AAJ0XAX7_9GAMM</name>
<organism evidence="1 2">
    <name type="scientific">Halochromatium glycolicum</name>
    <dbReference type="NCBI Taxonomy" id="85075"/>
    <lineage>
        <taxon>Bacteria</taxon>
        <taxon>Pseudomonadati</taxon>
        <taxon>Pseudomonadota</taxon>
        <taxon>Gammaproteobacteria</taxon>
        <taxon>Chromatiales</taxon>
        <taxon>Chromatiaceae</taxon>
        <taxon>Halochromatium</taxon>
    </lineage>
</organism>
<dbReference type="Proteomes" id="UP001296776">
    <property type="component" value="Unassembled WGS sequence"/>
</dbReference>
<dbReference type="InterPro" id="IPR008551">
    <property type="entry name" value="TANGO2"/>
</dbReference>
<dbReference type="AlphaFoldDB" id="A0AAJ0XAX7"/>
<evidence type="ECO:0000313" key="2">
    <source>
        <dbReference type="Proteomes" id="UP001296776"/>
    </source>
</evidence>
<proteinExistence type="predicted"/>
<dbReference type="EMBL" id="NRSJ01000038">
    <property type="protein sequence ID" value="MBK1706279.1"/>
    <property type="molecule type" value="Genomic_DNA"/>
</dbReference>